<evidence type="ECO:0000256" key="5">
    <source>
        <dbReference type="ARBA" id="ARBA00022801"/>
    </source>
</evidence>
<evidence type="ECO:0000313" key="12">
    <source>
        <dbReference type="Proteomes" id="UP000479190"/>
    </source>
</evidence>
<protein>
    <recommendedName>
        <fullName evidence="4">m7GpppX diphosphatase</fullName>
        <ecNumber evidence="3">3.6.1.59</ecNumber>
    </recommendedName>
    <alternativeName>
        <fullName evidence="8">Decapping scavenger enzyme</fullName>
    </alternativeName>
    <alternativeName>
        <fullName evidence="7">Scavenger mRNA-decapping enzyme DcpS</fullName>
    </alternativeName>
</protein>
<dbReference type="FunFam" id="3.30.428.10:FF:000006">
    <property type="entry name" value="m7GpppX diphosphatase"/>
    <property type="match status" value="1"/>
</dbReference>
<organism evidence="11 12">
    <name type="scientific">Trichogramma brassicae</name>
    <dbReference type="NCBI Taxonomy" id="86971"/>
    <lineage>
        <taxon>Eukaryota</taxon>
        <taxon>Metazoa</taxon>
        <taxon>Ecdysozoa</taxon>
        <taxon>Arthropoda</taxon>
        <taxon>Hexapoda</taxon>
        <taxon>Insecta</taxon>
        <taxon>Pterygota</taxon>
        <taxon>Neoptera</taxon>
        <taxon>Endopterygota</taxon>
        <taxon>Hymenoptera</taxon>
        <taxon>Apocrita</taxon>
        <taxon>Proctotrupomorpha</taxon>
        <taxon>Chalcidoidea</taxon>
        <taxon>Trichogrammatidae</taxon>
        <taxon>Trichogramma</taxon>
    </lineage>
</organism>
<keyword evidence="5" id="KW-0378">Hydrolase</keyword>
<dbReference type="OrthoDB" id="10264956at2759"/>
<reference evidence="11 12" key="1">
    <citation type="submission" date="2020-02" db="EMBL/GenBank/DDBJ databases">
        <authorList>
            <person name="Ferguson B K."/>
        </authorList>
    </citation>
    <scope>NUCLEOTIDE SEQUENCE [LARGE SCALE GENOMIC DNA]</scope>
</reference>
<dbReference type="PANTHER" id="PTHR12978">
    <property type="entry name" value="HISTIDINE TRIAD HIT PROTEIN MEMBER"/>
    <property type="match status" value="1"/>
</dbReference>
<dbReference type="GO" id="GO:0000290">
    <property type="term" value="P:deadenylation-dependent decapping of nuclear-transcribed mRNA"/>
    <property type="evidence" value="ECO:0007669"/>
    <property type="project" value="InterPro"/>
</dbReference>
<keyword evidence="6" id="KW-0539">Nucleus</keyword>
<dbReference type="SUPFAM" id="SSF54197">
    <property type="entry name" value="HIT-like"/>
    <property type="match status" value="1"/>
</dbReference>
<dbReference type="SUPFAM" id="SSF102860">
    <property type="entry name" value="mRNA decapping enzyme DcpS N-terminal domain"/>
    <property type="match status" value="1"/>
</dbReference>
<name>A0A6H5J8P9_9HYME</name>
<dbReference type="PANTHER" id="PTHR12978:SF0">
    <property type="entry name" value="M7GPPPX DIPHOSPHATASE"/>
    <property type="match status" value="1"/>
</dbReference>
<gene>
    <name evidence="11" type="ORF">TBRA_LOCUS16545</name>
</gene>
<feature type="region of interest" description="Disordered" evidence="10">
    <location>
        <begin position="1"/>
        <end position="76"/>
    </location>
</feature>
<feature type="compositionally biased region" description="Basic and acidic residues" evidence="10">
    <location>
        <begin position="9"/>
        <end position="25"/>
    </location>
</feature>
<comment type="catalytic activity">
    <reaction evidence="9">
        <text>a 5'-end (N(7)-methyl 5'-triphosphoguanosine)-ribonucleoside in mRNA + H2O = N(7)-methyl-GMP + a 5'-end diphospho-ribonucleoside in mRNA + 2 H(+)</text>
        <dbReference type="Rhea" id="RHEA:65388"/>
        <dbReference type="Rhea" id="RHEA-COMP:17165"/>
        <dbReference type="Rhea" id="RHEA-COMP:17167"/>
        <dbReference type="ChEBI" id="CHEBI:15377"/>
        <dbReference type="ChEBI" id="CHEBI:15378"/>
        <dbReference type="ChEBI" id="CHEBI:58285"/>
        <dbReference type="ChEBI" id="CHEBI:156461"/>
        <dbReference type="ChEBI" id="CHEBI:167616"/>
        <dbReference type="EC" id="3.6.1.59"/>
    </reaction>
</comment>
<feature type="compositionally biased region" description="Polar residues" evidence="10">
    <location>
        <begin position="26"/>
        <end position="47"/>
    </location>
</feature>
<evidence type="ECO:0000256" key="9">
    <source>
        <dbReference type="ARBA" id="ARBA00048222"/>
    </source>
</evidence>
<dbReference type="Pfam" id="PF05652">
    <property type="entry name" value="DcpS"/>
    <property type="match status" value="1"/>
</dbReference>
<dbReference type="GO" id="GO:0000932">
    <property type="term" value="C:P-body"/>
    <property type="evidence" value="ECO:0007669"/>
    <property type="project" value="TreeGrafter"/>
</dbReference>
<evidence type="ECO:0000256" key="8">
    <source>
        <dbReference type="ARBA" id="ARBA00030609"/>
    </source>
</evidence>
<evidence type="ECO:0000256" key="2">
    <source>
        <dbReference type="ARBA" id="ARBA00010208"/>
    </source>
</evidence>
<evidence type="ECO:0000313" key="11">
    <source>
        <dbReference type="EMBL" id="CAB0044986.1"/>
    </source>
</evidence>
<accession>A0A6H5J8P9</accession>
<dbReference type="Gene3D" id="3.30.200.40">
    <property type="entry name" value="Scavenger mRNA decapping enzyme, N-terminal domain"/>
    <property type="match status" value="1"/>
</dbReference>
<sequence>MAEQEVSSDGEKCNKRFKFDSDRDNNVSSTYDGSNNAEANEPTSNNDLVEAEEEEEEEQEELDNNDDDEQELKDGSVHEQHLSLANFQLTRVLNVNSVRKQIFVEGKFRGYSSPAVVILEKKVFPEDEIFLKRGFFNEGTIIRRLFSNDVYGNYECFPTREHNGLNTTIIHPASQKHLDKFIRKELYMVEESYETYQNVTLPHLEANNFSLQWVDNILTHKAESEKIIFEDKDPDTGFVMLPDLQWDGQPATLNIIVIARKRIKSLRELNDTHLPLLKNIKDAGTDVIMKKYNIPAAQLRIYLHYQPSYYHLHVHFSYLMYEIAGIYCERAHLLSNVISNIEMVPDYYQKAVLSFVVKEDDPLCKKYQEKGILTVIDKSVEK</sequence>
<dbReference type="InterPro" id="IPR036265">
    <property type="entry name" value="HIT-like_sf"/>
</dbReference>
<dbReference type="EC" id="3.6.1.59" evidence="3"/>
<evidence type="ECO:0000256" key="6">
    <source>
        <dbReference type="ARBA" id="ARBA00023242"/>
    </source>
</evidence>
<feature type="compositionally biased region" description="Acidic residues" evidence="10">
    <location>
        <begin position="49"/>
        <end position="71"/>
    </location>
</feature>
<dbReference type="GO" id="GO:0000340">
    <property type="term" value="F:RNA 7-methylguanosine cap binding"/>
    <property type="evidence" value="ECO:0007669"/>
    <property type="project" value="TreeGrafter"/>
</dbReference>
<evidence type="ECO:0000256" key="4">
    <source>
        <dbReference type="ARBA" id="ARBA00015636"/>
    </source>
</evidence>
<evidence type="ECO:0000256" key="7">
    <source>
        <dbReference type="ARBA" id="ARBA00029885"/>
    </source>
</evidence>
<dbReference type="GO" id="GO:0140932">
    <property type="term" value="F:5'-(N(7)-methyl 5'-triphosphoguanosine)-[mRNA] diphosphatase activity"/>
    <property type="evidence" value="ECO:0007669"/>
    <property type="project" value="UniProtKB-EC"/>
</dbReference>
<comment type="similarity">
    <text evidence="2">Belongs to the HIT family.</text>
</comment>
<dbReference type="AlphaFoldDB" id="A0A6H5J8P9"/>
<dbReference type="Gene3D" id="3.30.428.10">
    <property type="entry name" value="HIT-like"/>
    <property type="match status" value="1"/>
</dbReference>
<dbReference type="InterPro" id="IPR008594">
    <property type="entry name" value="DcpS/DCS2"/>
</dbReference>
<dbReference type="InterPro" id="IPR011145">
    <property type="entry name" value="Scavenger_mRNA_decap_enz_N"/>
</dbReference>
<comment type="subcellular location">
    <subcellularLocation>
        <location evidence="1">Nucleus</location>
    </subcellularLocation>
</comment>
<evidence type="ECO:0000256" key="3">
    <source>
        <dbReference type="ARBA" id="ARBA00012520"/>
    </source>
</evidence>
<dbReference type="EMBL" id="CADCXV010001511">
    <property type="protein sequence ID" value="CAB0044986.1"/>
    <property type="molecule type" value="Genomic_DNA"/>
</dbReference>
<keyword evidence="12" id="KW-1185">Reference proteome</keyword>
<evidence type="ECO:0000256" key="10">
    <source>
        <dbReference type="SAM" id="MobiDB-lite"/>
    </source>
</evidence>
<proteinExistence type="inferred from homology"/>
<evidence type="ECO:0000256" key="1">
    <source>
        <dbReference type="ARBA" id="ARBA00004123"/>
    </source>
</evidence>
<dbReference type="GO" id="GO:0005634">
    <property type="term" value="C:nucleus"/>
    <property type="evidence" value="ECO:0007669"/>
    <property type="project" value="UniProtKB-SubCell"/>
</dbReference>
<dbReference type="Proteomes" id="UP000479190">
    <property type="component" value="Unassembled WGS sequence"/>
</dbReference>
<dbReference type="Pfam" id="PF11969">
    <property type="entry name" value="DcpS_C"/>
    <property type="match status" value="1"/>
</dbReference>